<gene>
    <name evidence="2" type="primary">LOC109114577</name>
</gene>
<organism evidence="1 2">
    <name type="scientific">Nelumbo nucifera</name>
    <name type="common">Sacred lotus</name>
    <dbReference type="NCBI Taxonomy" id="4432"/>
    <lineage>
        <taxon>Eukaryota</taxon>
        <taxon>Viridiplantae</taxon>
        <taxon>Streptophyta</taxon>
        <taxon>Embryophyta</taxon>
        <taxon>Tracheophyta</taxon>
        <taxon>Spermatophyta</taxon>
        <taxon>Magnoliopsida</taxon>
        <taxon>Proteales</taxon>
        <taxon>Nelumbonaceae</taxon>
        <taxon>Nelumbo</taxon>
    </lineage>
</organism>
<dbReference type="OrthoDB" id="449052at2759"/>
<dbReference type="AlphaFoldDB" id="A0A1U8Q2G7"/>
<proteinExistence type="predicted"/>
<sequence length="143" mass="16188">MDLRHVESILKDSENGGLVKKKEALVSKLDDRNEVDFGTALQLFLDHISVDSIVGIRNSQVLELNSDDCLQDAIRLLYEKNVSGALIAGVLESDSTGRYSDRYVGFVQFASMVLWSLEVIHSHDLVLISDHRLPDLCQRRREY</sequence>
<accession>A0A1U8Q2G7</accession>
<dbReference type="Proteomes" id="UP000189703">
    <property type="component" value="Unplaced"/>
</dbReference>
<dbReference type="GeneID" id="109114577"/>
<keyword evidence="1" id="KW-1185">Reference proteome</keyword>
<reference evidence="2" key="1">
    <citation type="submission" date="2025-08" db="UniProtKB">
        <authorList>
            <consortium name="RefSeq"/>
        </authorList>
    </citation>
    <scope>IDENTIFICATION</scope>
</reference>
<dbReference type="SUPFAM" id="SSF54631">
    <property type="entry name" value="CBS-domain pair"/>
    <property type="match status" value="1"/>
</dbReference>
<evidence type="ECO:0000313" key="1">
    <source>
        <dbReference type="Proteomes" id="UP000189703"/>
    </source>
</evidence>
<name>A0A1U8Q2G7_NELNU</name>
<dbReference type="InParanoid" id="A0A1U8Q2G7"/>
<dbReference type="KEGG" id="nnu:109114577"/>
<dbReference type="InterPro" id="IPR046342">
    <property type="entry name" value="CBS_dom_sf"/>
</dbReference>
<dbReference type="RefSeq" id="XP_019053019.1">
    <property type="nucleotide sequence ID" value="XM_019197474.1"/>
</dbReference>
<protein>
    <submittedName>
        <fullName evidence="2">Uncharacterized protein LOC109114577</fullName>
    </submittedName>
</protein>
<evidence type="ECO:0000313" key="2">
    <source>
        <dbReference type="RefSeq" id="XP_019053019.1"/>
    </source>
</evidence>